<dbReference type="Gene3D" id="1.25.10.10">
    <property type="entry name" value="Leucine-rich Repeat Variant"/>
    <property type="match status" value="1"/>
</dbReference>
<keyword evidence="2" id="KW-1185">Reference proteome</keyword>
<accession>A0A1T4LP68</accession>
<reference evidence="2" key="1">
    <citation type="submission" date="2017-02" db="EMBL/GenBank/DDBJ databases">
        <authorList>
            <person name="Varghese N."/>
            <person name="Submissions S."/>
        </authorList>
    </citation>
    <scope>NUCLEOTIDE SEQUENCE [LARGE SCALE GENOMIC DNA]</scope>
    <source>
        <strain evidence="2">DSM 16521</strain>
    </source>
</reference>
<protein>
    <recommendedName>
        <fullName evidence="3">HEAT repeat-containing protein</fullName>
    </recommendedName>
</protein>
<dbReference type="AlphaFoldDB" id="A0A1T4LP68"/>
<dbReference type="RefSeq" id="WP_143311767.1">
    <property type="nucleotide sequence ID" value="NZ_FUXM01000002.1"/>
</dbReference>
<gene>
    <name evidence="1" type="ORF">SAMN02745885_00228</name>
</gene>
<evidence type="ECO:0008006" key="3">
    <source>
        <dbReference type="Google" id="ProtNLM"/>
    </source>
</evidence>
<dbReference type="EMBL" id="FUXM01000002">
    <property type="protein sequence ID" value="SJZ56318.1"/>
    <property type="molecule type" value="Genomic_DNA"/>
</dbReference>
<dbReference type="InterPro" id="IPR011989">
    <property type="entry name" value="ARM-like"/>
</dbReference>
<dbReference type="Pfam" id="PF13646">
    <property type="entry name" value="HEAT_2"/>
    <property type="match status" value="1"/>
</dbReference>
<dbReference type="OrthoDB" id="1784688at2"/>
<sequence>MRNPRPSPDWNRIANSVRDVCFHRWGGPRSPLAVGYLEQTMLPDILWFLHRLEPWWHTVLAQELLKDKFVIQHGFPNVLGQGMAEEILVEISPWQTEQGEEKDLLFLLLSPIALDQPMHYLTETFPLPEEIWAKFKMAWRQQYNFLTRWQPQILDFIRLWQDNKDFQLTWQFRTELWLVGINSDWDFYLSQLIQLEKCRIGLLNSLEDSYDLDLIPSNWLNLKADGQVELNKTGSKIITPWIVEDIINTVEDRMLLGGPTHGINSAMGVLARLYPEQIKYLLDLIVDRNRQGWLPLLESWYARADKEIKIYLIDAIGHLGKQKALPFLITALQADDASIILAICETLAMIGDRSCGFALSALLKNGSYIVQEKVVYTLAELKFTPALKSFQKMLDDPNVSPELKRTIKRAIHIINTPSSS</sequence>
<dbReference type="Proteomes" id="UP000189933">
    <property type="component" value="Unassembled WGS sequence"/>
</dbReference>
<dbReference type="InterPro" id="IPR016024">
    <property type="entry name" value="ARM-type_fold"/>
</dbReference>
<proteinExistence type="predicted"/>
<dbReference type="SUPFAM" id="SSF48371">
    <property type="entry name" value="ARM repeat"/>
    <property type="match status" value="1"/>
</dbReference>
<organism evidence="1 2">
    <name type="scientific">Carboxydocella sporoproducens DSM 16521</name>
    <dbReference type="NCBI Taxonomy" id="1121270"/>
    <lineage>
        <taxon>Bacteria</taxon>
        <taxon>Bacillati</taxon>
        <taxon>Bacillota</taxon>
        <taxon>Clostridia</taxon>
        <taxon>Eubacteriales</taxon>
        <taxon>Clostridiales Family XVI. Incertae Sedis</taxon>
        <taxon>Carboxydocella</taxon>
    </lineage>
</organism>
<evidence type="ECO:0000313" key="2">
    <source>
        <dbReference type="Proteomes" id="UP000189933"/>
    </source>
</evidence>
<evidence type="ECO:0000313" key="1">
    <source>
        <dbReference type="EMBL" id="SJZ56318.1"/>
    </source>
</evidence>
<name>A0A1T4LP68_9FIRM</name>